<dbReference type="Proteomes" id="UP000002061">
    <property type="component" value="Chromosome"/>
</dbReference>
<protein>
    <submittedName>
        <fullName evidence="2">ATPase associated with various cellular activities AAA_3</fullName>
    </submittedName>
</protein>
<evidence type="ECO:0000313" key="2">
    <source>
        <dbReference type="EMBL" id="ADG13904.1"/>
    </source>
</evidence>
<reference evidence="2" key="1">
    <citation type="submission" date="2010-04" db="EMBL/GenBank/DDBJ databases">
        <title>Complete sequence of Methanocaldococcus infernus ME.</title>
        <authorList>
            <consortium name="US DOE Joint Genome Institute"/>
            <person name="Lucas S."/>
            <person name="Copeland A."/>
            <person name="Lapidus A."/>
            <person name="Cheng J.-F."/>
            <person name="Bruce D."/>
            <person name="Goodwin L."/>
            <person name="Pitluck S."/>
            <person name="Munk A.C."/>
            <person name="Detter J.C."/>
            <person name="Han C."/>
            <person name="Tapia R."/>
            <person name="Land M."/>
            <person name="Hauser L."/>
            <person name="Kyrpides N."/>
            <person name="Mikhailova N."/>
            <person name="Sieprawska-Lupa M."/>
            <person name="Whitman W.B."/>
            <person name="Woyke T."/>
        </authorList>
    </citation>
    <scope>NUCLEOTIDE SEQUENCE [LARGE SCALE GENOMIC DNA]</scope>
    <source>
        <strain evidence="2">ME</strain>
    </source>
</reference>
<dbReference type="PANTHER" id="PTHR42759">
    <property type="entry name" value="MOXR FAMILY PROTEIN"/>
    <property type="match status" value="1"/>
</dbReference>
<dbReference type="GO" id="GO:0016887">
    <property type="term" value="F:ATP hydrolysis activity"/>
    <property type="evidence" value="ECO:0007669"/>
    <property type="project" value="InterPro"/>
</dbReference>
<dbReference type="GO" id="GO:0005524">
    <property type="term" value="F:ATP binding"/>
    <property type="evidence" value="ECO:0007669"/>
    <property type="project" value="InterPro"/>
</dbReference>
<dbReference type="SUPFAM" id="SSF52540">
    <property type="entry name" value="P-loop containing nucleoside triphosphate hydrolases"/>
    <property type="match status" value="1"/>
</dbReference>
<organism evidence="2 3">
    <name type="scientific">Methanocaldococcus infernus (strain DSM 11812 / JCM 15783 / ME)</name>
    <dbReference type="NCBI Taxonomy" id="573063"/>
    <lineage>
        <taxon>Archaea</taxon>
        <taxon>Methanobacteriati</taxon>
        <taxon>Methanobacteriota</taxon>
        <taxon>Methanomada group</taxon>
        <taxon>Methanococci</taxon>
        <taxon>Methanococcales</taxon>
        <taxon>Methanocaldococcaceae</taxon>
        <taxon>Methanocaldococcus</taxon>
    </lineage>
</organism>
<accession>D5VTK1</accession>
<dbReference type="STRING" id="573063.Metin_1252"/>
<keyword evidence="3" id="KW-1185">Reference proteome</keyword>
<feature type="domain" description="AAA+ ATPase" evidence="1">
    <location>
        <begin position="34"/>
        <end position="177"/>
    </location>
</feature>
<dbReference type="Pfam" id="PF07726">
    <property type="entry name" value="AAA_3"/>
    <property type="match status" value="1"/>
</dbReference>
<proteinExistence type="predicted"/>
<dbReference type="RefSeq" id="WP_013100649.1">
    <property type="nucleotide sequence ID" value="NC_014122.1"/>
</dbReference>
<dbReference type="AlphaFoldDB" id="D5VTK1"/>
<dbReference type="KEGG" id="mif:Metin_1252"/>
<name>D5VTK1_METIM</name>
<dbReference type="InterPro" id="IPR027417">
    <property type="entry name" value="P-loop_NTPase"/>
</dbReference>
<dbReference type="OrthoDB" id="24581at2157"/>
<dbReference type="SMART" id="SM00382">
    <property type="entry name" value="AAA"/>
    <property type="match status" value="1"/>
</dbReference>
<dbReference type="Pfam" id="PF17863">
    <property type="entry name" value="AAA_lid_2"/>
    <property type="match status" value="1"/>
</dbReference>
<evidence type="ECO:0000259" key="1">
    <source>
        <dbReference type="SMART" id="SM00382"/>
    </source>
</evidence>
<dbReference type="InterPro" id="IPR041628">
    <property type="entry name" value="ChlI/MoxR_AAA_lid"/>
</dbReference>
<dbReference type="InterPro" id="IPR003593">
    <property type="entry name" value="AAA+_ATPase"/>
</dbReference>
<dbReference type="PIRSF" id="PIRSF002849">
    <property type="entry name" value="AAA_ATPase_chaperone_MoxR_prd"/>
    <property type="match status" value="1"/>
</dbReference>
<dbReference type="EMBL" id="CP002009">
    <property type="protein sequence ID" value="ADG13904.1"/>
    <property type="molecule type" value="Genomic_DNA"/>
</dbReference>
<dbReference type="eggNOG" id="arCOG00434">
    <property type="taxonomic scope" value="Archaea"/>
</dbReference>
<dbReference type="Gene3D" id="1.10.8.80">
    <property type="entry name" value="Magnesium chelatase subunit I, C-Terminal domain"/>
    <property type="match status" value="1"/>
</dbReference>
<dbReference type="CDD" id="cd00009">
    <property type="entry name" value="AAA"/>
    <property type="match status" value="1"/>
</dbReference>
<dbReference type="GeneID" id="9132272"/>
<sequence>MNGKQFYEKILKELRKCIVGYEDVIKFLTISILVGGHVLLEGYPGLGKTTLAKNFAKLFNLKFSRIQMVPDLLPSDITGFYYFNQKTQEFEFREGPIFANIVLVDEINRASPKTQASLLEAMEEKTVTVEGKTFKLPEPFMVIATQNPLEFAGVYELPKAEIDRFMFKLTLEYPKLDNEKQILYTKVNGDKKEVNQIFTIDDLKKAMNDVKNVKVSEKILDYICRIAKETRIDERIEYGISPRASEHILLASKANAYLEGRSYVIPDDVKAVAKYCIPHRIVVNREYDIDERELVEEILNKVKVVE</sequence>
<dbReference type="HOGENOM" id="CLU_034716_2_0_2"/>
<dbReference type="PANTHER" id="PTHR42759:SF1">
    <property type="entry name" value="MAGNESIUM-CHELATASE SUBUNIT CHLD"/>
    <property type="match status" value="1"/>
</dbReference>
<dbReference type="Gene3D" id="3.40.50.300">
    <property type="entry name" value="P-loop containing nucleotide triphosphate hydrolases"/>
    <property type="match status" value="1"/>
</dbReference>
<dbReference type="InterPro" id="IPR050764">
    <property type="entry name" value="CbbQ/NirQ/NorQ/GpvN"/>
</dbReference>
<dbReference type="InterPro" id="IPR011703">
    <property type="entry name" value="ATPase_AAA-3"/>
</dbReference>
<evidence type="ECO:0000313" key="3">
    <source>
        <dbReference type="Proteomes" id="UP000002061"/>
    </source>
</evidence>
<gene>
    <name evidence="2" type="ordered locus">Metin_1252</name>
</gene>